<dbReference type="HOGENOM" id="CLU_174348_1_0_1"/>
<dbReference type="AlphaFoldDB" id="D7TLV5"/>
<evidence type="ECO:0000313" key="1">
    <source>
        <dbReference type="EMBL" id="CBI31692.3"/>
    </source>
</evidence>
<dbReference type="InParanoid" id="D7TLV5"/>
<protein>
    <recommendedName>
        <fullName evidence="3">CLAVATA3/ESR (CLE)-related protein 46</fullName>
    </recommendedName>
</protein>
<gene>
    <name evidence="1" type="ordered locus">VIT_13s0019g00920</name>
</gene>
<organism evidence="1 2">
    <name type="scientific">Vitis vinifera</name>
    <name type="common">Grape</name>
    <dbReference type="NCBI Taxonomy" id="29760"/>
    <lineage>
        <taxon>Eukaryota</taxon>
        <taxon>Viridiplantae</taxon>
        <taxon>Streptophyta</taxon>
        <taxon>Embryophyta</taxon>
        <taxon>Tracheophyta</taxon>
        <taxon>Spermatophyta</taxon>
        <taxon>Magnoliopsida</taxon>
        <taxon>eudicotyledons</taxon>
        <taxon>Gunneridae</taxon>
        <taxon>Pentapetalae</taxon>
        <taxon>rosids</taxon>
        <taxon>Vitales</taxon>
        <taxon>Vitaceae</taxon>
        <taxon>Viteae</taxon>
        <taxon>Vitis</taxon>
    </lineage>
</organism>
<dbReference type="EMBL" id="FN595998">
    <property type="protein sequence ID" value="CBI31692.3"/>
    <property type="molecule type" value="Genomic_DNA"/>
</dbReference>
<evidence type="ECO:0008006" key="3">
    <source>
        <dbReference type="Google" id="ProtNLM"/>
    </source>
</evidence>
<reference evidence="2" key="1">
    <citation type="journal article" date="2007" name="Nature">
        <title>The grapevine genome sequence suggests ancestral hexaploidization in major angiosperm phyla.</title>
        <authorList>
            <consortium name="The French-Italian Public Consortium for Grapevine Genome Characterization."/>
            <person name="Jaillon O."/>
            <person name="Aury J.-M."/>
            <person name="Noel B."/>
            <person name="Policriti A."/>
            <person name="Clepet C."/>
            <person name="Casagrande A."/>
            <person name="Choisne N."/>
            <person name="Aubourg S."/>
            <person name="Vitulo N."/>
            <person name="Jubin C."/>
            <person name="Vezzi A."/>
            <person name="Legeai F."/>
            <person name="Hugueney P."/>
            <person name="Dasilva C."/>
            <person name="Horner D."/>
            <person name="Mica E."/>
            <person name="Jublot D."/>
            <person name="Poulain J."/>
            <person name="Bruyere C."/>
            <person name="Billault A."/>
            <person name="Segurens B."/>
            <person name="Gouyvenoux M."/>
            <person name="Ugarte E."/>
            <person name="Cattonaro F."/>
            <person name="Anthouard V."/>
            <person name="Vico V."/>
            <person name="Del Fabbro C."/>
            <person name="Alaux M."/>
            <person name="Di Gaspero G."/>
            <person name="Dumas V."/>
            <person name="Felice N."/>
            <person name="Paillard S."/>
            <person name="Juman I."/>
            <person name="Moroldo M."/>
            <person name="Scalabrin S."/>
            <person name="Canaguier A."/>
            <person name="Le Clainche I."/>
            <person name="Malacrida G."/>
            <person name="Durand E."/>
            <person name="Pesole G."/>
            <person name="Laucou V."/>
            <person name="Chatelet P."/>
            <person name="Merdinoglu D."/>
            <person name="Delledonne M."/>
            <person name="Pezzotti M."/>
            <person name="Lecharny A."/>
            <person name="Scarpelli C."/>
            <person name="Artiguenave F."/>
            <person name="Pe M.E."/>
            <person name="Valle G."/>
            <person name="Morgante M."/>
            <person name="Caboche M."/>
            <person name="Adam-Blondon A.-F."/>
            <person name="Weissenbach J."/>
            <person name="Quetier F."/>
            <person name="Wincker P."/>
        </authorList>
    </citation>
    <scope>NUCLEOTIDE SEQUENCE [LARGE SCALE GENOMIC DNA]</scope>
    <source>
        <strain evidence="2">cv. Pinot noir / PN40024</strain>
    </source>
</reference>
<evidence type="ECO:0000313" key="2">
    <source>
        <dbReference type="Proteomes" id="UP000009183"/>
    </source>
</evidence>
<dbReference type="OMA" id="NRFSLAW"/>
<keyword evidence="2" id="KW-1185">Reference proteome</keyword>
<accession>D7TLV5</accession>
<sequence>MHKIMPKMKKKQILAHLILAFLLTASQCYYTTAIMLRAMEPVASNTGPAQQRTGSATRYMFATWKFGQQIRGNIHKVPSGPNPIGNRHPPSYP</sequence>
<name>D7TLV5_VITVI</name>
<dbReference type="Proteomes" id="UP000009183">
    <property type="component" value="Chromosome 13"/>
</dbReference>
<dbReference type="PaxDb" id="29760-VIT_13s0019g00920.t01"/>
<dbReference type="eggNOG" id="ENOG502SDBM">
    <property type="taxonomic scope" value="Eukaryota"/>
</dbReference>
<proteinExistence type="predicted"/>